<reference evidence="1 2" key="1">
    <citation type="journal article" date="2019" name="Sci. Rep.">
        <title>Orb-weaving spider Araneus ventricosus genome elucidates the spidroin gene catalogue.</title>
        <authorList>
            <person name="Kono N."/>
            <person name="Nakamura H."/>
            <person name="Ohtoshi R."/>
            <person name="Moran D.A.P."/>
            <person name="Shinohara A."/>
            <person name="Yoshida Y."/>
            <person name="Fujiwara M."/>
            <person name="Mori M."/>
            <person name="Tomita M."/>
            <person name="Arakawa K."/>
        </authorList>
    </citation>
    <scope>NUCLEOTIDE SEQUENCE [LARGE SCALE GENOMIC DNA]</scope>
</reference>
<proteinExistence type="predicted"/>
<protein>
    <submittedName>
        <fullName evidence="1">Uncharacterized protein</fullName>
    </submittedName>
</protein>
<dbReference type="EMBL" id="BGPR01001357">
    <property type="protein sequence ID" value="GBM51965.1"/>
    <property type="molecule type" value="Genomic_DNA"/>
</dbReference>
<sequence length="167" mass="18946">MRVAVCGRALSWSKTTPDKNRTDRMTLIAVCKRSRDTPTNPNTFCHQRTNNTTLLLFSSKEDSVADEMTTDCLPDDTVCPASTYHLAPRNCLGHQYAHVLIKDAWFEFDHNFLTFVNRTKAKGNITANNRLIAAALQQLSSSSSKLHQHNSIMQFEPNMKFERLLSN</sequence>
<evidence type="ECO:0000313" key="2">
    <source>
        <dbReference type="Proteomes" id="UP000499080"/>
    </source>
</evidence>
<organism evidence="1 2">
    <name type="scientific">Araneus ventricosus</name>
    <name type="common">Orbweaver spider</name>
    <name type="synonym">Epeira ventricosa</name>
    <dbReference type="NCBI Taxonomy" id="182803"/>
    <lineage>
        <taxon>Eukaryota</taxon>
        <taxon>Metazoa</taxon>
        <taxon>Ecdysozoa</taxon>
        <taxon>Arthropoda</taxon>
        <taxon>Chelicerata</taxon>
        <taxon>Arachnida</taxon>
        <taxon>Araneae</taxon>
        <taxon>Araneomorphae</taxon>
        <taxon>Entelegynae</taxon>
        <taxon>Araneoidea</taxon>
        <taxon>Araneidae</taxon>
        <taxon>Araneus</taxon>
    </lineage>
</organism>
<comment type="caution">
    <text evidence="1">The sequence shown here is derived from an EMBL/GenBank/DDBJ whole genome shotgun (WGS) entry which is preliminary data.</text>
</comment>
<dbReference type="Proteomes" id="UP000499080">
    <property type="component" value="Unassembled WGS sequence"/>
</dbReference>
<evidence type="ECO:0000313" key="1">
    <source>
        <dbReference type="EMBL" id="GBM51965.1"/>
    </source>
</evidence>
<keyword evidence="2" id="KW-1185">Reference proteome</keyword>
<dbReference type="AlphaFoldDB" id="A0A4Y2GGV1"/>
<gene>
    <name evidence="1" type="ORF">AVEN_194260_1</name>
</gene>
<accession>A0A4Y2GGV1</accession>
<name>A0A4Y2GGV1_ARAVE</name>